<dbReference type="EMBL" id="GEEE01004910">
    <property type="protein sequence ID" value="JAP58315.1"/>
    <property type="molecule type" value="Transcribed_RNA"/>
</dbReference>
<feature type="compositionally biased region" description="Polar residues" evidence="3">
    <location>
        <begin position="200"/>
        <end position="211"/>
    </location>
</feature>
<dbReference type="GO" id="GO:0009306">
    <property type="term" value="P:protein secretion"/>
    <property type="evidence" value="ECO:0007669"/>
    <property type="project" value="TreeGrafter"/>
</dbReference>
<accession>A0A0X3Q2F4</accession>
<feature type="compositionally biased region" description="Polar residues" evidence="3">
    <location>
        <begin position="617"/>
        <end position="648"/>
    </location>
</feature>
<dbReference type="GO" id="GO:0070971">
    <property type="term" value="C:endoplasmic reticulum exit site"/>
    <property type="evidence" value="ECO:0007669"/>
    <property type="project" value="TreeGrafter"/>
</dbReference>
<dbReference type="GO" id="GO:0035459">
    <property type="term" value="P:vesicle cargo loading"/>
    <property type="evidence" value="ECO:0007669"/>
    <property type="project" value="TreeGrafter"/>
</dbReference>
<gene>
    <name evidence="4" type="primary">MIA3</name>
    <name evidence="4" type="ORF">TR121552</name>
</gene>
<feature type="compositionally biased region" description="Low complexity" evidence="3">
    <location>
        <begin position="692"/>
        <end position="703"/>
    </location>
</feature>
<evidence type="ECO:0000256" key="2">
    <source>
        <dbReference type="SAM" id="Coils"/>
    </source>
</evidence>
<feature type="compositionally biased region" description="Basic and acidic residues" evidence="3">
    <location>
        <begin position="446"/>
        <end position="455"/>
    </location>
</feature>
<evidence type="ECO:0000256" key="3">
    <source>
        <dbReference type="SAM" id="MobiDB-lite"/>
    </source>
</evidence>
<feature type="compositionally biased region" description="Pro residues" evidence="3">
    <location>
        <begin position="1380"/>
        <end position="1394"/>
    </location>
</feature>
<feature type="compositionally biased region" description="Polar residues" evidence="3">
    <location>
        <begin position="1057"/>
        <end position="1070"/>
    </location>
</feature>
<feature type="compositionally biased region" description="Polar residues" evidence="3">
    <location>
        <begin position="502"/>
        <end position="517"/>
    </location>
</feature>
<feature type="coiled-coil region" evidence="2">
    <location>
        <begin position="912"/>
        <end position="1003"/>
    </location>
</feature>
<feature type="compositionally biased region" description="Polar residues" evidence="3">
    <location>
        <begin position="336"/>
        <end position="353"/>
    </location>
</feature>
<dbReference type="PANTHER" id="PTHR23158">
    <property type="entry name" value="MELANOMA INHIBITORY ACTIVITY-RELATED"/>
    <property type="match status" value="1"/>
</dbReference>
<feature type="compositionally biased region" description="Polar residues" evidence="3">
    <location>
        <begin position="460"/>
        <end position="479"/>
    </location>
</feature>
<feature type="compositionally biased region" description="Basic and acidic residues" evidence="3">
    <location>
        <begin position="581"/>
        <end position="593"/>
    </location>
</feature>
<feature type="non-terminal residue" evidence="4">
    <location>
        <position position="1"/>
    </location>
</feature>
<feature type="compositionally biased region" description="Polar residues" evidence="3">
    <location>
        <begin position="656"/>
        <end position="669"/>
    </location>
</feature>
<feature type="region of interest" description="Disordered" evidence="3">
    <location>
        <begin position="546"/>
        <end position="565"/>
    </location>
</feature>
<proteinExistence type="predicted"/>
<feature type="coiled-coil region" evidence="2">
    <location>
        <begin position="1219"/>
        <end position="1299"/>
    </location>
</feature>
<feature type="region of interest" description="Disordered" evidence="3">
    <location>
        <begin position="1043"/>
        <end position="1071"/>
    </location>
</feature>
<keyword evidence="1 2" id="KW-0175">Coiled coil</keyword>
<feature type="coiled-coil region" evidence="2">
    <location>
        <begin position="1124"/>
        <end position="1179"/>
    </location>
</feature>
<feature type="compositionally biased region" description="Low complexity" evidence="3">
    <location>
        <begin position="255"/>
        <end position="275"/>
    </location>
</feature>
<name>A0A0X3Q2F4_SCHSO</name>
<feature type="compositionally biased region" description="Polar residues" evidence="3">
    <location>
        <begin position="276"/>
        <end position="303"/>
    </location>
</feature>
<feature type="compositionally biased region" description="Polar residues" evidence="3">
    <location>
        <begin position="595"/>
        <end position="607"/>
    </location>
</feature>
<evidence type="ECO:0000313" key="4">
    <source>
        <dbReference type="EMBL" id="JAP58315.1"/>
    </source>
</evidence>
<feature type="compositionally biased region" description="Low complexity" evidence="3">
    <location>
        <begin position="1433"/>
        <end position="1446"/>
    </location>
</feature>
<feature type="region of interest" description="Disordered" evidence="3">
    <location>
        <begin position="417"/>
        <end position="517"/>
    </location>
</feature>
<protein>
    <submittedName>
        <fullName evidence="4">Melanoma inhibitory activity protein 3</fullName>
    </submittedName>
</protein>
<sequence>LFYFAHNQTVETNSWLFVTSYKLAFLVGIQMFSPRPYLLAIVWLLYWSTAFGRTDTTQYDESFLCGNQECSQPIRLGRLIRDFNFADTFLSEGTNVAILGEHALHPNILLARHADRTFYLDSSLVHQGETLVSSFQRTVISRESLQPKLPESNAEGKTPPTPPEHVASERTASTQQVKTGDVPSSFASSAPMERPDIPQVKSNSPSNQLPRSSAELAPEPQHHTLPPKQVTPETVDDTKSNQKKQMIKSSVEDTVQVSASAPKSAKAAQESAEPSHISTLQEPVSKENLPNNTNFGSLPSSPTGEPMNQPELHSEKPELLESPLEAPKDIEGDGSFTDTQPHLSAAQNQSPTSKEVLDKHTPLQKDAVATEELHGESVPKAPLKTGILVDPIVAHETVSNYPEPVYPLPVGNAANVEQARSIEENERPSTPAEAKPSVEEILPITKNERLHEDALARASVKNQGGESLPSGYSSVSPLSEDQKIHPLPTDLPKPSEAAVSEDLSTVSDTPKPSLRSTNLEMFNQKPEAEATTVELSENLQLSDSELRLSPSSKLEDALSEDFKPLKESIVVAVSETSMDNGNEKAQVRPDHSLKKQLSSESNPSNPSGMLPIENKNTDSSIRSGENEGPSSIELQSGPGDSSPHTTTPMVFLNSLGDPQNVNLPTNSEPSPEKPTSIKSQHAQDITADAGYSSSPRSQDSPESPHLPHMSEDLAKPSENSSRQLKYSGFIQCLLQSANRSLPVNTVTSKSALSTLTLFLYDNLITLAEKALTFLSPKHVKRADDFLYTILGVPLSCIVAWWFFLFSAFATYTLIRVGAHMLIGSSNVGGVQQRSLVDWLAIEEHANQLAARLADQEEANARLTIWTMELSARCEEQMRSQLNTESSSQAQLREVRSALNQSRLETKELQTTHDALVQQISSMKCDRASLEERLQAATERYEAAEKDWRLSRAELNQSHSAQVQALQEERAELLARLNIHRERIDEMETAMKELMTSSQKLEEELVARDRELAGLRDMFIQLKSFELSLSQANSDAVSLYTDASQTVSKENRARPMLVTSSSNSDQDTADNSDWGAEVDELANEVNLDGQLAVAALTNSQETGEPETRERQSERLQQVLANFLDVGKLRADLSALNDQLKAETDRCKQETELRSQLQAKLAILEESNATLMQKCSQAEDDRSAALKKLEILSDYFKEREVVMQRDLGRQALSESEANDELNYLRQRAKSLDVEVKALREQVTSARHELVENERASRRQITQLDKRLHENWLAARASENLVKELRDENTALRQKIGDGEKRTLQQLISRGPPMSLPLLHQPFVALSGSRKPDNRPSSRQFGNNTSQMTLKQTAGSRHTPSFLPPPPSLPGMPPFTTGAPGVPFVPPPPPPPPPGLIPPKGAHPLLPPVQRTFSNRNSPLLPGWEVMQAPSPSPAAPQSNSGSSRSAKR</sequence>
<feature type="region of interest" description="Disordered" evidence="3">
    <location>
        <begin position="575"/>
        <end position="717"/>
    </location>
</feature>
<feature type="compositionally biased region" description="Basic and acidic residues" evidence="3">
    <location>
        <begin position="553"/>
        <end position="565"/>
    </location>
</feature>
<organism evidence="4">
    <name type="scientific">Schistocephalus solidus</name>
    <name type="common">Tapeworm</name>
    <dbReference type="NCBI Taxonomy" id="70667"/>
    <lineage>
        <taxon>Eukaryota</taxon>
        <taxon>Metazoa</taxon>
        <taxon>Spiralia</taxon>
        <taxon>Lophotrochozoa</taxon>
        <taxon>Platyhelminthes</taxon>
        <taxon>Cestoda</taxon>
        <taxon>Eucestoda</taxon>
        <taxon>Diphyllobothriidea</taxon>
        <taxon>Diphyllobothriidae</taxon>
        <taxon>Schistocephalus</taxon>
    </lineage>
</organism>
<evidence type="ECO:0000256" key="1">
    <source>
        <dbReference type="ARBA" id="ARBA00023054"/>
    </source>
</evidence>
<feature type="compositionally biased region" description="Polar residues" evidence="3">
    <location>
        <begin position="1334"/>
        <end position="1356"/>
    </location>
</feature>
<feature type="compositionally biased region" description="Pro residues" evidence="3">
    <location>
        <begin position="1359"/>
        <end position="1370"/>
    </location>
</feature>
<feature type="region of interest" description="Disordered" evidence="3">
    <location>
        <begin position="1324"/>
        <end position="1446"/>
    </location>
</feature>
<dbReference type="PANTHER" id="PTHR23158:SF33">
    <property type="entry name" value="TRANSPORT AND GOLGI ORGANIZATION PROTEIN 1"/>
    <property type="match status" value="1"/>
</dbReference>
<dbReference type="InterPro" id="IPR051500">
    <property type="entry name" value="cTAGE_MIA/OTOR"/>
</dbReference>
<dbReference type="GO" id="GO:0006888">
    <property type="term" value="P:endoplasmic reticulum to Golgi vesicle-mediated transport"/>
    <property type="evidence" value="ECO:0007669"/>
    <property type="project" value="TreeGrafter"/>
</dbReference>
<feature type="region of interest" description="Disordered" evidence="3">
    <location>
        <begin position="143"/>
        <end position="380"/>
    </location>
</feature>
<reference evidence="4" key="1">
    <citation type="submission" date="2016-01" db="EMBL/GenBank/DDBJ databases">
        <title>Reference transcriptome for the parasite Schistocephalus solidus: insights into the molecular evolution of parasitism.</title>
        <authorList>
            <person name="Hebert F.O."/>
            <person name="Grambauer S."/>
            <person name="Barber I."/>
            <person name="Landry C.R."/>
            <person name="Aubin-Horth N."/>
        </authorList>
    </citation>
    <scope>NUCLEOTIDE SEQUENCE</scope>
</reference>
<dbReference type="GO" id="GO:0005789">
    <property type="term" value="C:endoplasmic reticulum membrane"/>
    <property type="evidence" value="ECO:0007669"/>
    <property type="project" value="TreeGrafter"/>
</dbReference>